<dbReference type="AlphaFoldDB" id="A0A7C1SP37"/>
<protein>
    <submittedName>
        <fullName evidence="1">Flavodoxin family protein</fullName>
    </submittedName>
</protein>
<evidence type="ECO:0000313" key="2">
    <source>
        <dbReference type="EMBL" id="HFJ53628.1"/>
    </source>
</evidence>
<comment type="caution">
    <text evidence="1">The sequence shown here is derived from an EMBL/GenBank/DDBJ whole genome shotgun (WGS) entry which is preliminary data.</text>
</comment>
<dbReference type="EMBL" id="DSLG01000008">
    <property type="protein sequence ID" value="HEA87790.1"/>
    <property type="molecule type" value="Genomic_DNA"/>
</dbReference>
<proteinExistence type="predicted"/>
<dbReference type="Gene3D" id="3.40.50.360">
    <property type="match status" value="1"/>
</dbReference>
<dbReference type="SUPFAM" id="SSF52218">
    <property type="entry name" value="Flavoproteins"/>
    <property type="match status" value="1"/>
</dbReference>
<reference evidence="1" key="1">
    <citation type="journal article" date="2020" name="mSystems">
        <title>Genome- and Community-Level Interaction Insights into Carbon Utilization and Element Cycling Functions of Hydrothermarchaeota in Hydrothermal Sediment.</title>
        <authorList>
            <person name="Zhou Z."/>
            <person name="Liu Y."/>
            <person name="Xu W."/>
            <person name="Pan J."/>
            <person name="Luo Z.H."/>
            <person name="Li M."/>
        </authorList>
    </citation>
    <scope>NUCLEOTIDE SEQUENCE [LARGE SCALE GENOMIC DNA]</scope>
    <source>
        <strain evidence="1">SpSt-265</strain>
        <strain evidence="2">SpSt-465</strain>
    </source>
</reference>
<organism evidence="1">
    <name type="scientific">candidate division WOR-3 bacterium</name>
    <dbReference type="NCBI Taxonomy" id="2052148"/>
    <lineage>
        <taxon>Bacteria</taxon>
        <taxon>Bacteria division WOR-3</taxon>
    </lineage>
</organism>
<gene>
    <name evidence="1" type="ORF">ENP94_07285</name>
    <name evidence="2" type="ORF">ENS16_02930</name>
</gene>
<dbReference type="EMBL" id="DSTU01000004">
    <property type="protein sequence ID" value="HFJ53628.1"/>
    <property type="molecule type" value="Genomic_DNA"/>
</dbReference>
<sequence length="165" mass="18228">MKMAVVSYSLSGNNQMVAQKVAAGLGIEHIQLKEGRKRRALNTLVDIIFNRTPRVSPEPDVLAGYDFILLFAPVWMGHIATPLRSYLKYIGEQRKQYGLIAVCGGVNRNLKAKVTGYAGVEPAVLMELAIMIELGVKTPFYRLNSAEAERLADKVLAGLRGHFKL</sequence>
<evidence type="ECO:0000313" key="1">
    <source>
        <dbReference type="EMBL" id="HEA87790.1"/>
    </source>
</evidence>
<accession>A0A7C1SP37</accession>
<dbReference type="InterPro" id="IPR029039">
    <property type="entry name" value="Flavoprotein-like_sf"/>
</dbReference>
<name>A0A7C1SP37_UNCW3</name>